<evidence type="ECO:0000313" key="7">
    <source>
        <dbReference type="Proteomes" id="UP000659124"/>
    </source>
</evidence>
<dbReference type="SUPFAM" id="SSF49363">
    <property type="entry name" value="Purple acid phosphatase, N-terminal domain"/>
    <property type="match status" value="1"/>
</dbReference>
<feature type="chain" id="PRO_5046462049" evidence="3">
    <location>
        <begin position="22"/>
        <end position="453"/>
    </location>
</feature>
<organism evidence="6 7">
    <name type="scientific">Chitinophaga qingshengii</name>
    <dbReference type="NCBI Taxonomy" id="1569794"/>
    <lineage>
        <taxon>Bacteria</taxon>
        <taxon>Pseudomonadati</taxon>
        <taxon>Bacteroidota</taxon>
        <taxon>Chitinophagia</taxon>
        <taxon>Chitinophagales</taxon>
        <taxon>Chitinophagaceae</taxon>
        <taxon>Chitinophaga</taxon>
    </lineage>
</organism>
<dbReference type="InterPro" id="IPR008963">
    <property type="entry name" value="Purple_acid_Pase-like_N"/>
</dbReference>
<dbReference type="PANTHER" id="PTHR45867">
    <property type="entry name" value="PURPLE ACID PHOSPHATASE"/>
    <property type="match status" value="1"/>
</dbReference>
<evidence type="ECO:0000256" key="1">
    <source>
        <dbReference type="ARBA" id="ARBA00022729"/>
    </source>
</evidence>
<evidence type="ECO:0000256" key="2">
    <source>
        <dbReference type="SAM" id="MobiDB-lite"/>
    </source>
</evidence>
<dbReference type="EMBL" id="JACVFC010000003">
    <property type="protein sequence ID" value="MBC9932795.1"/>
    <property type="molecule type" value="Genomic_DNA"/>
</dbReference>
<reference evidence="6 7" key="1">
    <citation type="submission" date="2020-09" db="EMBL/GenBank/DDBJ databases">
        <title>Genome sequences of type strains of Chitinophaga qingshengii and Chitinophaga varians.</title>
        <authorList>
            <person name="Kittiwongwattana C."/>
        </authorList>
    </citation>
    <scope>NUCLEOTIDE SEQUENCE [LARGE SCALE GENOMIC DNA]</scope>
    <source>
        <strain evidence="6 7">JCM 30026</strain>
    </source>
</reference>
<dbReference type="Proteomes" id="UP000659124">
    <property type="component" value="Unassembled WGS sequence"/>
</dbReference>
<evidence type="ECO:0000313" key="6">
    <source>
        <dbReference type="EMBL" id="MBC9932795.1"/>
    </source>
</evidence>
<dbReference type="CDD" id="cd00063">
    <property type="entry name" value="FN3"/>
    <property type="match status" value="1"/>
</dbReference>
<proteinExistence type="predicted"/>
<dbReference type="Pfam" id="PF00149">
    <property type="entry name" value="Metallophos"/>
    <property type="match status" value="1"/>
</dbReference>
<comment type="caution">
    <text evidence="6">The sequence shown here is derived from an EMBL/GenBank/DDBJ whole genome shotgun (WGS) entry which is preliminary data.</text>
</comment>
<feature type="region of interest" description="Disordered" evidence="2">
    <location>
        <begin position="356"/>
        <end position="375"/>
    </location>
</feature>
<dbReference type="InterPro" id="IPR004843">
    <property type="entry name" value="Calcineurin-like_PHP"/>
</dbReference>
<evidence type="ECO:0000259" key="5">
    <source>
        <dbReference type="Pfam" id="PF16656"/>
    </source>
</evidence>
<feature type="domain" description="Purple acid phosphatase N-terminal" evidence="5">
    <location>
        <begin position="33"/>
        <end position="95"/>
    </location>
</feature>
<dbReference type="InterPro" id="IPR003961">
    <property type="entry name" value="FN3_dom"/>
</dbReference>
<name>A0ABR7TQN4_9BACT</name>
<keyword evidence="7" id="KW-1185">Reference proteome</keyword>
<dbReference type="SUPFAM" id="SSF56300">
    <property type="entry name" value="Metallo-dependent phosphatases"/>
    <property type="match status" value="1"/>
</dbReference>
<keyword evidence="1 3" id="KW-0732">Signal</keyword>
<dbReference type="Pfam" id="PF16656">
    <property type="entry name" value="Pur_ac_phosph_N"/>
    <property type="match status" value="1"/>
</dbReference>
<evidence type="ECO:0000259" key="4">
    <source>
        <dbReference type="Pfam" id="PF00149"/>
    </source>
</evidence>
<sequence length="453" mass="50569">MRKVYILLLLLSLLCSARSTAQKAQLLRGPYLQSATPNSILIRWRTDAATRSRVSYGTVAGHPEKTISDVALVTEHIVKLEGLQPGTRYYYSIGGLKDTLQGAGDNYFTTLPLPGSTGYYRIGVFGDCGDLTIHQRQVRDAFRGYLGTTDLTAWILLGDNAYNDGTDAEYQAKFFNVYKDDLLKKYPVFPAPGNHDYHDTDFSAAYAQNHHTTAYYQNFSMPVSGESGGVPSHNPAFYAFDIGNVHFLSLDSYGKEENRYYLYDTSGPQVQWVKKDLAANRNKDWVVVYWHHPPYSMGTHNSDTDGNMRRIRENFIRILEKAGVDLVICGHSHVYERSGLLHGHYGKEASFDASKHSFSQGSGKDDGTANSAPYIRNEHTKKGTVYVVSGSSSSVGQPEAAFPHDAMYYSNATVTGAGLLEVQGNRLDFKWICEDGVVRDHFTIMKNRLQVTK</sequence>
<feature type="domain" description="Calcineurin-like phosphoesterase" evidence="4">
    <location>
        <begin position="121"/>
        <end position="335"/>
    </location>
</feature>
<dbReference type="InterPro" id="IPR029052">
    <property type="entry name" value="Metallo-depent_PP-like"/>
</dbReference>
<evidence type="ECO:0000256" key="3">
    <source>
        <dbReference type="SAM" id="SignalP"/>
    </source>
</evidence>
<dbReference type="Gene3D" id="2.60.40.380">
    <property type="entry name" value="Purple acid phosphatase-like, N-terminal"/>
    <property type="match status" value="1"/>
</dbReference>
<dbReference type="RefSeq" id="WP_188089931.1">
    <property type="nucleotide sequence ID" value="NZ_JACVFC010000003.1"/>
</dbReference>
<dbReference type="InterPro" id="IPR015914">
    <property type="entry name" value="PAPs_N"/>
</dbReference>
<feature type="signal peptide" evidence="3">
    <location>
        <begin position="1"/>
        <end position="21"/>
    </location>
</feature>
<dbReference type="PANTHER" id="PTHR45867:SF3">
    <property type="entry name" value="ACID PHOSPHATASE TYPE 7"/>
    <property type="match status" value="1"/>
</dbReference>
<protein>
    <submittedName>
        <fullName evidence="6">Metallophosphoesterase family protein</fullName>
    </submittedName>
</protein>
<accession>A0ABR7TQN4</accession>
<dbReference type="Gene3D" id="3.60.21.10">
    <property type="match status" value="1"/>
</dbReference>
<gene>
    <name evidence="6" type="ORF">ICL07_20580</name>
</gene>